<dbReference type="Proteomes" id="UP000069549">
    <property type="component" value="Chromosome 8"/>
</dbReference>
<dbReference type="EMBL" id="LT614634">
    <property type="protein sequence ID" value="SCN24693.1"/>
    <property type="molecule type" value="Genomic_DNA"/>
</dbReference>
<evidence type="ECO:0000313" key="2">
    <source>
        <dbReference type="EMBL" id="CXI35280.1"/>
    </source>
</evidence>
<evidence type="ECO:0000313" key="6">
    <source>
        <dbReference type="EMBL" id="SCO61138.1"/>
    </source>
</evidence>
<dbReference type="EMBL" id="LT608272">
    <property type="protein sequence ID" value="SCO59841.1"/>
    <property type="molecule type" value="Genomic_DNA"/>
</dbReference>
<dbReference type="AlphaFoldDB" id="A0A113RI72"/>
<evidence type="ECO:0000313" key="7">
    <source>
        <dbReference type="Proteomes" id="UP000069549"/>
    </source>
</evidence>
<dbReference type="VEuPathDB" id="PlasmoDB:PBANKA_0827600"/>
<dbReference type="Proteomes" id="UP000220214">
    <property type="component" value="Chromosome 8"/>
</dbReference>
<dbReference type="Proteomes" id="UP000219974">
    <property type="component" value="Chromosome 8"/>
</dbReference>
<evidence type="ECO:0000313" key="5">
    <source>
        <dbReference type="EMBL" id="SCO59841.1"/>
    </source>
</evidence>
<evidence type="ECO:0000313" key="8">
    <source>
        <dbReference type="Proteomes" id="UP000219860"/>
    </source>
</evidence>
<feature type="region of interest" description="Disordered" evidence="1">
    <location>
        <begin position="966"/>
        <end position="1008"/>
    </location>
</feature>
<name>A0A113RI72_PLABE</name>
<evidence type="ECO:0000256" key="1">
    <source>
        <dbReference type="SAM" id="MobiDB-lite"/>
    </source>
</evidence>
<proteinExistence type="predicted"/>
<dbReference type="EMBL" id="LT160028">
    <property type="protein sequence ID" value="CXI35280.1"/>
    <property type="molecule type" value="Genomic_DNA"/>
</dbReference>
<gene>
    <name evidence="2" type="ORF">PBK173_000170600</name>
    <name evidence="4" type="ORF">PBNK65E_000163500</name>
    <name evidence="3" type="ORF">PBNK65NY_000162700</name>
    <name evidence="6" type="ORF">PBSP11A_000162700</name>
    <name evidence="5" type="ORF">PBSP11RLL_000162800</name>
</gene>
<dbReference type="Proteomes" id="UP000219860">
    <property type="component" value="Chromosome 8"/>
</dbReference>
<reference evidence="2 7" key="1">
    <citation type="submission" date="2016-02" db="EMBL/GenBank/DDBJ databases">
        <authorList>
            <consortium name="Pathogen Informatics"/>
        </authorList>
    </citation>
    <scope>NUCLEOTIDE SEQUENCE [LARGE SCALE GENOMIC DNA]</scope>
    <source>
        <strain evidence="2 7">K173</strain>
        <strain evidence="3 11">NK65 ny</strain>
        <strain evidence="4 10">NK65e</strain>
        <strain evidence="6 8">SP11 Antwerpcl1</strain>
        <strain evidence="5 9">SP11 RLL</strain>
    </source>
</reference>
<feature type="region of interest" description="Disordered" evidence="1">
    <location>
        <begin position="1024"/>
        <end position="1043"/>
    </location>
</feature>
<dbReference type="Pfam" id="PF15678">
    <property type="entry name" value="SPICE"/>
    <property type="match status" value="1"/>
</dbReference>
<evidence type="ECO:0000313" key="3">
    <source>
        <dbReference type="EMBL" id="SCM21493.1"/>
    </source>
</evidence>
<organism evidence="2 7">
    <name type="scientific">Plasmodium berghei</name>
    <dbReference type="NCBI Taxonomy" id="5821"/>
    <lineage>
        <taxon>Eukaryota</taxon>
        <taxon>Sar</taxon>
        <taxon>Alveolata</taxon>
        <taxon>Apicomplexa</taxon>
        <taxon>Aconoidasida</taxon>
        <taxon>Haemosporida</taxon>
        <taxon>Plasmodiidae</taxon>
        <taxon>Plasmodium</taxon>
        <taxon>Plasmodium (Vinckeia)</taxon>
    </lineage>
</organism>
<feature type="compositionally biased region" description="Basic and acidic residues" evidence="1">
    <location>
        <begin position="966"/>
        <end position="982"/>
    </location>
</feature>
<dbReference type="Proteomes" id="UP000516480">
    <property type="component" value="Chromosome 8"/>
</dbReference>
<evidence type="ECO:0000313" key="4">
    <source>
        <dbReference type="EMBL" id="SCN24693.1"/>
    </source>
</evidence>
<dbReference type="EMBL" id="LT608144">
    <property type="protein sequence ID" value="SCM21493.1"/>
    <property type="molecule type" value="Genomic_DNA"/>
</dbReference>
<dbReference type="EMBL" id="LT608256">
    <property type="protein sequence ID" value="SCO61138.1"/>
    <property type="molecule type" value="Genomic_DNA"/>
</dbReference>
<dbReference type="GO" id="GO:0090307">
    <property type="term" value="P:mitotic spindle assembly"/>
    <property type="evidence" value="ECO:0007669"/>
    <property type="project" value="InterPro"/>
</dbReference>
<protein>
    <submittedName>
        <fullName evidence="2">Uncharacterized protein</fullName>
    </submittedName>
</protein>
<sequence length="1103" mass="128728">MKGFSESDYSDIAIGIIKNYENNVIEKKKKLNEKETLLNYNNDYNTEADILTNNNNLIDHTKLLENDKSDDSSYDSLVDDFYNKAVTNYRENSKKKDNITDLSNEGNDINNLITDDKELKEIWDNNNNKDPKKLYLKKKVIQRNTEILKKNHNKPLIPLLKNHNKKKKNDVIRSTKIKPAKHANEWDGNQNDLNKFKLSKEEVEQKRNSFKSRNLDKVKIEYQERLRKMREREKKIYSLSNSNPKGNVKNGDTIENEKKAKKNKIQPIQEFKKNGEKSKYAYKKGLSKYARDIIARKKGNNQTNPINCSTEEIKEEEIDENNDAVTDSAIPSRYSNKYSIHKHSYIYNETDHINDGYFSSSVNFIRNNSFCNHANKRKKKYKKRGDKNYSDCDEVYVYKYRRNNRKHNGYLSNVSREGSNMDLNHLSEIDWYDTRTNCSSSIYEKCDNNNCILESRHLRCRSEYSRKNKNYKKKLQRRNEIRNKDDHYIGKCMHKNKYKHISNISMHHCSEYGYMTESTDVSSFSNDTTINNFTKEIEKYTEPLCIDIDSFSTKTCNIGCYKVEITKPKEFDKKNIYPNEELKIWKKWLHNGNNSDVESYDLSEGSSSCTGDYDDHIFDSDYSEQIRKLNLDTIQNNNLLNLKKVKLETFNHIKKMINKIKNLNYNELKNGHNFTNSINMYSDPFKDNRNIPEHSSIDYDKENENIFQQNKQIYKYNNIKEGIERAGGTAPLMEYLFNDDADGNIKNYISSKNEVYEYYNKEENPSLNESNKNIIHINKNLTNSDVLPFSFSYSNNKKCSFVNNIHDHKDGGGIYRNSSSEIIRGNKNSQAILASQNEDISNFNEYITSSNNYKNLSINNSSDVDIQNFEKSSSKAADWGEIKSNNRIIIKGKEKNQKYPTILKKNEMKNDNDYHTTSNKSKHSVPKIVMKSIANKTRNKVAAKVANSNRTGTSLNGKNINECSEKKNKVNTYNKREEREGSKNGNIGKVDIINSKKKNNNVKNANDKNKLKIINERKKKCESKIDSNIGNGKNKTEPSSNKEDRLISQKIMNTSINFDDVHNLSEDDNFIFEKYLNEESSQENGNLQDIINDQVMAFERNFL</sequence>
<dbReference type="OrthoDB" id="372463at2759"/>
<evidence type="ECO:0000313" key="10">
    <source>
        <dbReference type="Proteomes" id="UP000220214"/>
    </source>
</evidence>
<evidence type="ECO:0000313" key="11">
    <source>
        <dbReference type="Proteomes" id="UP000516480"/>
    </source>
</evidence>
<feature type="compositionally biased region" description="Basic and acidic residues" evidence="1">
    <location>
        <begin position="1034"/>
        <end position="1043"/>
    </location>
</feature>
<dbReference type="OMA" id="CNEDDNI"/>
<accession>A0A113RI72</accession>
<evidence type="ECO:0000313" key="9">
    <source>
        <dbReference type="Proteomes" id="UP000219974"/>
    </source>
</evidence>
<dbReference type="InterPro" id="IPR031387">
    <property type="entry name" value="SPICE1"/>
</dbReference>